<dbReference type="Pfam" id="PF13590">
    <property type="entry name" value="DUF4136"/>
    <property type="match status" value="1"/>
</dbReference>
<dbReference type="STRING" id="511.UZ73_02885"/>
<evidence type="ECO:0000313" key="6">
    <source>
        <dbReference type="Proteomes" id="UP001211866"/>
    </source>
</evidence>
<gene>
    <name evidence="3" type="ORF">DF183_02010</name>
    <name evidence="4" type="ORF">M2J83_13985</name>
</gene>
<dbReference type="OrthoDB" id="8940851at2"/>
<feature type="chain" id="PRO_5005811396" evidence="1">
    <location>
        <begin position="29"/>
        <end position="215"/>
    </location>
</feature>
<dbReference type="Proteomes" id="UP000245216">
    <property type="component" value="Unassembled WGS sequence"/>
</dbReference>
<keyword evidence="1" id="KW-0732">Signal</keyword>
<evidence type="ECO:0000259" key="2">
    <source>
        <dbReference type="Pfam" id="PF13590"/>
    </source>
</evidence>
<dbReference type="EMBL" id="CP096916">
    <property type="protein sequence ID" value="WBM36914.1"/>
    <property type="molecule type" value="Genomic_DNA"/>
</dbReference>
<accession>A0A0M7DVJ5</accession>
<reference evidence="4 6" key="3">
    <citation type="submission" date="2022-05" db="EMBL/GenBank/DDBJ databases">
        <title>Complete sequence of strain NY11312.</title>
        <authorList>
            <person name="Zhou D."/>
        </authorList>
    </citation>
    <scope>NUCLEOTIDE SEQUENCE [LARGE SCALE GENOMIC DNA]</scope>
    <source>
        <strain evidence="4 6">NY11312</strain>
    </source>
</reference>
<proteinExistence type="predicted"/>
<reference evidence="3 5" key="1">
    <citation type="submission" date="2018-05" db="EMBL/GenBank/DDBJ databases">
        <title>Genome Sequence of an Efficient Indole-Degrading Bacterium, Alcaligenes sp.YBY.</title>
        <authorList>
            <person name="Yang B."/>
        </authorList>
    </citation>
    <scope>NUCLEOTIDE SEQUENCE [LARGE SCALE GENOMIC DNA]</scope>
    <source>
        <strain evidence="3 5">YBY</strain>
    </source>
</reference>
<name>A0A0M7DVJ5_ALCFA</name>
<accession>A0A0S2JMS2</accession>
<sequence>MTLFSEGFSWRALRLMSLALAVLTTACAAPSWSAKLTRYQQWPTATSGDTYYIKSSPDKSNSLQYQSFADSVRASIGVTGLVQAPDLKAARFVVQMDYGNPQEQSWVPQFADSFYGPSAWGIGRGYYAPNDGWGGGFFYSPNVVNVPVTVYKNYLNVIITDNQNSGAEVYRATAVSYSHSDNLDQQMPFLSQAIFDGFPGNNGQVIDIRYPLARD</sequence>
<reference evidence="3 5" key="2">
    <citation type="submission" date="2018-05" db="EMBL/GenBank/DDBJ databases">
        <authorList>
            <person name="Lanie J.A."/>
            <person name="Ng W.-L."/>
            <person name="Kazmierczak K.M."/>
            <person name="Andrzejewski T.M."/>
            <person name="Davidsen T.M."/>
            <person name="Wayne K.J."/>
            <person name="Tettelin H."/>
            <person name="Glass J.I."/>
            <person name="Rusch D."/>
            <person name="Podicherti R."/>
            <person name="Tsui H.-C.T."/>
            <person name="Winkler M.E."/>
        </authorList>
    </citation>
    <scope>NUCLEOTIDE SEQUENCE [LARGE SCALE GENOMIC DNA]</scope>
    <source>
        <strain evidence="3 5">YBY</strain>
    </source>
</reference>
<dbReference type="EMBL" id="QEXO01000001">
    <property type="protein sequence ID" value="PWE15528.1"/>
    <property type="molecule type" value="Genomic_DNA"/>
</dbReference>
<feature type="signal peptide" evidence="1">
    <location>
        <begin position="1"/>
        <end position="28"/>
    </location>
</feature>
<evidence type="ECO:0000313" key="5">
    <source>
        <dbReference type="Proteomes" id="UP000245216"/>
    </source>
</evidence>
<dbReference type="GeneID" id="29369420"/>
<evidence type="ECO:0000313" key="4">
    <source>
        <dbReference type="EMBL" id="WBM36914.1"/>
    </source>
</evidence>
<dbReference type="RefSeq" id="WP_052362890.1">
    <property type="nucleotide sequence ID" value="NZ_CAXOKM010000007.1"/>
</dbReference>
<protein>
    <submittedName>
        <fullName evidence="3">DUF4136 domain-containing protein</fullName>
    </submittedName>
</protein>
<evidence type="ECO:0000313" key="3">
    <source>
        <dbReference type="EMBL" id="PWE15528.1"/>
    </source>
</evidence>
<dbReference type="InterPro" id="IPR025411">
    <property type="entry name" value="DUF4136"/>
</dbReference>
<keyword evidence="6" id="KW-1185">Reference proteome</keyword>
<dbReference type="Proteomes" id="UP001211866">
    <property type="component" value="Chromosome"/>
</dbReference>
<dbReference type="AlphaFoldDB" id="A0A0M7DVJ5"/>
<dbReference type="KEGG" id="afa:UZ73_02885"/>
<organism evidence="3 5">
    <name type="scientific">Alcaligenes faecalis</name>
    <dbReference type="NCBI Taxonomy" id="511"/>
    <lineage>
        <taxon>Bacteria</taxon>
        <taxon>Pseudomonadati</taxon>
        <taxon>Pseudomonadota</taxon>
        <taxon>Betaproteobacteria</taxon>
        <taxon>Burkholderiales</taxon>
        <taxon>Alcaligenaceae</taxon>
        <taxon>Alcaligenes</taxon>
    </lineage>
</organism>
<feature type="domain" description="DUF4136" evidence="2">
    <location>
        <begin position="37"/>
        <end position="200"/>
    </location>
</feature>
<evidence type="ECO:0000256" key="1">
    <source>
        <dbReference type="SAM" id="SignalP"/>
    </source>
</evidence>